<dbReference type="InterPro" id="IPR036291">
    <property type="entry name" value="NAD(P)-bd_dom_sf"/>
</dbReference>
<gene>
    <name evidence="3" type="ORF">UCRPC4_g05544</name>
</gene>
<evidence type="ECO:0000313" key="3">
    <source>
        <dbReference type="EMBL" id="KKY17483.1"/>
    </source>
</evidence>
<dbReference type="PANTHER" id="PTHR43008">
    <property type="entry name" value="BENZIL REDUCTASE"/>
    <property type="match status" value="1"/>
</dbReference>
<protein>
    <submittedName>
        <fullName evidence="3">Putative short-chain dehydrogenase</fullName>
    </submittedName>
</protein>
<comment type="similarity">
    <text evidence="1">Belongs to the short-chain dehydrogenases/reductases (SDR) family.</text>
</comment>
<dbReference type="InterPro" id="IPR002347">
    <property type="entry name" value="SDR_fam"/>
</dbReference>
<dbReference type="Proteomes" id="UP000053317">
    <property type="component" value="Unassembled WGS sequence"/>
</dbReference>
<evidence type="ECO:0000313" key="4">
    <source>
        <dbReference type="Proteomes" id="UP000053317"/>
    </source>
</evidence>
<accession>A0A0G2G0J1</accession>
<dbReference type="OrthoDB" id="153074at2759"/>
<dbReference type="Gene3D" id="3.40.50.720">
    <property type="entry name" value="NAD(P)-binding Rossmann-like Domain"/>
    <property type="match status" value="1"/>
</dbReference>
<evidence type="ECO:0000256" key="2">
    <source>
        <dbReference type="ARBA" id="ARBA00023002"/>
    </source>
</evidence>
<keyword evidence="2" id="KW-0560">Oxidoreductase</keyword>
<sequence length="214" mass="23255">MHNVVLVSRDGAALEKIKSKYPSQVQVVPGDLSDFTLPSKAVEVAKSSFGGLDGLIVNHAVLGQVAKIAEADPEKWRGAFDVNVFSAIACVQAALPELRKSKGCILLTSSGAAVKGTPSWGSYGASKACLNHLALTLQAEEPNITTMAIRPGQVDTEMQRDIREKHRDEMDHKVWSTYFNAHKEGKLLRPDQPGNVMARLVLDPPRDLNGKFIK</sequence>
<dbReference type="AlphaFoldDB" id="A0A0G2G0J1"/>
<dbReference type="PANTHER" id="PTHR43008:SF8">
    <property type="entry name" value="BENZIL REDUCTASE ((S)-BENZOIN FORMING) IRC24"/>
    <property type="match status" value="1"/>
</dbReference>
<organism evidence="3 4">
    <name type="scientific">Phaeomoniella chlamydospora</name>
    <name type="common">Phaeoacremonium chlamydosporum</name>
    <dbReference type="NCBI Taxonomy" id="158046"/>
    <lineage>
        <taxon>Eukaryota</taxon>
        <taxon>Fungi</taxon>
        <taxon>Dikarya</taxon>
        <taxon>Ascomycota</taxon>
        <taxon>Pezizomycotina</taxon>
        <taxon>Eurotiomycetes</taxon>
        <taxon>Chaetothyriomycetidae</taxon>
        <taxon>Phaeomoniellales</taxon>
        <taxon>Phaeomoniellaceae</taxon>
        <taxon>Phaeomoniella</taxon>
    </lineage>
</organism>
<name>A0A0G2G0J1_PHACM</name>
<dbReference type="EMBL" id="LCWF01000145">
    <property type="protein sequence ID" value="KKY17483.1"/>
    <property type="molecule type" value="Genomic_DNA"/>
</dbReference>
<dbReference type="PRINTS" id="PR00081">
    <property type="entry name" value="GDHRDH"/>
</dbReference>
<dbReference type="GO" id="GO:0016616">
    <property type="term" value="F:oxidoreductase activity, acting on the CH-OH group of donors, NAD or NADP as acceptor"/>
    <property type="evidence" value="ECO:0007669"/>
    <property type="project" value="UniProtKB-ARBA"/>
</dbReference>
<comment type="caution">
    <text evidence="3">The sequence shown here is derived from an EMBL/GenBank/DDBJ whole genome shotgun (WGS) entry which is preliminary data.</text>
</comment>
<dbReference type="Pfam" id="PF00106">
    <property type="entry name" value="adh_short"/>
    <property type="match status" value="1"/>
</dbReference>
<reference evidence="3 4" key="2">
    <citation type="submission" date="2015-05" db="EMBL/GenBank/DDBJ databases">
        <authorList>
            <person name="Morales-Cruz A."/>
            <person name="Amrine K.C."/>
            <person name="Cantu D."/>
        </authorList>
    </citation>
    <scope>NUCLEOTIDE SEQUENCE [LARGE SCALE GENOMIC DNA]</scope>
    <source>
        <strain evidence="3">UCRPC4</strain>
    </source>
</reference>
<dbReference type="SUPFAM" id="SSF51735">
    <property type="entry name" value="NAD(P)-binding Rossmann-fold domains"/>
    <property type="match status" value="1"/>
</dbReference>
<evidence type="ECO:0000256" key="1">
    <source>
        <dbReference type="ARBA" id="ARBA00006484"/>
    </source>
</evidence>
<dbReference type="GO" id="GO:0050664">
    <property type="term" value="F:oxidoreductase activity, acting on NAD(P)H, oxygen as acceptor"/>
    <property type="evidence" value="ECO:0007669"/>
    <property type="project" value="TreeGrafter"/>
</dbReference>
<proteinExistence type="inferred from homology"/>
<reference evidence="3 4" key="1">
    <citation type="submission" date="2015-05" db="EMBL/GenBank/DDBJ databases">
        <title>Distinctive expansion of gene families associated with plant cell wall degradation and secondary metabolism in the genomes of grapevine trunk pathogens.</title>
        <authorList>
            <person name="Lawrence D.P."/>
            <person name="Travadon R."/>
            <person name="Rolshausen P.E."/>
            <person name="Baumgartner K."/>
        </authorList>
    </citation>
    <scope>NUCLEOTIDE SEQUENCE [LARGE SCALE GENOMIC DNA]</scope>
    <source>
        <strain evidence="3">UCRPC4</strain>
    </source>
</reference>
<keyword evidence="4" id="KW-1185">Reference proteome</keyword>